<gene>
    <name evidence="4" type="ORF">CCMP2556_LOCUS34062</name>
</gene>
<feature type="region of interest" description="Disordered" evidence="1">
    <location>
        <begin position="566"/>
        <end position="606"/>
    </location>
</feature>
<dbReference type="PANTHER" id="PTHR12879">
    <property type="entry name" value="SPHINGOLIPID DELTA 4 DESATURASE/C-4 HYDROXYLASE PROTEIN DES2"/>
    <property type="match status" value="1"/>
</dbReference>
<accession>A0ABP0P0V2</accession>
<name>A0ABP0P0V2_9DINO</name>
<comment type="caution">
    <text evidence="4">The sequence shown here is derived from an EMBL/GenBank/DDBJ whole genome shotgun (WGS) entry which is preliminary data.</text>
</comment>
<dbReference type="SUPFAM" id="SSF52540">
    <property type="entry name" value="P-loop containing nucleoside triphosphate hydrolases"/>
    <property type="match status" value="1"/>
</dbReference>
<feature type="domain" description="DEAD/DEAH-box helicase" evidence="2">
    <location>
        <begin position="352"/>
        <end position="397"/>
    </location>
</feature>
<dbReference type="InterPro" id="IPR011545">
    <property type="entry name" value="DEAD/DEAH_box_helicase_dom"/>
</dbReference>
<sequence length="702" mass="78057">MASMEVMEPIASGTSGSQDIPPPKLTQKEMREQGLMQLSDAEGCAQLLFHFSFLAICATLVTWSYQHGRWGLLLAAEVPFGMAESFLFNGFHEMVHNTAFETRWLNTCCAHVLGFLNFRGAKWFWCFHWTHHRFTNDPSKDPELSGESVDLDDPTKSLSGYFSFISGYPFGFERVARMARTVLKNEVDPWVADKPESTQKAVKMEASFYLFGYFLIALLALFRPSTVGVKVVLLWILPHCIGAGHLRLYQFAEHRACKMGPYTDTNAWICARTTSTWWLYRKLAWYMPYHVEHHAWPNVPFHKLQAAHELVKDAYQKQGFTKIPTGCSPSGEGGYLYLHWVSFKHMLANVSKVQEEAIPRILQGDNVVIAAETGSGKSLAYMLPMVQLVRKMAQAELRAVSIDNGALPSPKPTAPRHAPRGALLHRPEVRDVEFETAPDYEAVLAEVRSFKASFNQMTYFDEEDCILTQHSFDAFLALGEDAGQVLNISLDNVTGFVSRSNSDISSGWERVEMEDAEDARAEKPGQPNLPADLYLADSREGPISQWLTSAAKRLLRVPDASPIAEALSPTFEPVEVVQTQDTSEVDAPDPDQKDATGGEPEVKPKDSALERSCQVCRGLLRLHQPAPFAYWSCDGCGSRNLRKDAMWGCSQPDTCDWGLCTGCHPEKAFGPDGFVGDGIVPLAGMLLTGLILCSASRFSSSS</sequence>
<dbReference type="Pfam" id="PF00487">
    <property type="entry name" value="FA_desaturase"/>
    <property type="match status" value="1"/>
</dbReference>
<feature type="compositionally biased region" description="Basic and acidic residues" evidence="1">
    <location>
        <begin position="590"/>
        <end position="606"/>
    </location>
</feature>
<dbReference type="Gene3D" id="3.40.50.300">
    <property type="entry name" value="P-loop containing nucleotide triphosphate hydrolases"/>
    <property type="match status" value="1"/>
</dbReference>
<keyword evidence="5" id="KW-1185">Reference proteome</keyword>
<protein>
    <submittedName>
        <fullName evidence="4">Uncharacterized protein</fullName>
    </submittedName>
</protein>
<dbReference type="EMBL" id="CAXAMN010022428">
    <property type="protein sequence ID" value="CAK9069278.1"/>
    <property type="molecule type" value="Genomic_DNA"/>
</dbReference>
<proteinExistence type="predicted"/>
<dbReference type="InterPro" id="IPR005804">
    <property type="entry name" value="FA_desaturase_dom"/>
</dbReference>
<feature type="region of interest" description="Disordered" evidence="1">
    <location>
        <begin position="512"/>
        <end position="533"/>
    </location>
</feature>
<evidence type="ECO:0000256" key="1">
    <source>
        <dbReference type="SAM" id="MobiDB-lite"/>
    </source>
</evidence>
<dbReference type="Pfam" id="PF00270">
    <property type="entry name" value="DEAD"/>
    <property type="match status" value="1"/>
</dbReference>
<feature type="compositionally biased region" description="Basic and acidic residues" evidence="1">
    <location>
        <begin position="512"/>
        <end position="523"/>
    </location>
</feature>
<dbReference type="PANTHER" id="PTHR12879:SF8">
    <property type="entry name" value="SPHINGOLIPID DELTA(4)-DESATURASE DES1"/>
    <property type="match status" value="1"/>
</dbReference>
<evidence type="ECO:0000313" key="4">
    <source>
        <dbReference type="EMBL" id="CAK9069278.1"/>
    </source>
</evidence>
<dbReference type="Proteomes" id="UP001642484">
    <property type="component" value="Unassembled WGS sequence"/>
</dbReference>
<evidence type="ECO:0000259" key="3">
    <source>
        <dbReference type="Pfam" id="PF00487"/>
    </source>
</evidence>
<evidence type="ECO:0000313" key="5">
    <source>
        <dbReference type="Proteomes" id="UP001642484"/>
    </source>
</evidence>
<organism evidence="4 5">
    <name type="scientific">Durusdinium trenchii</name>
    <dbReference type="NCBI Taxonomy" id="1381693"/>
    <lineage>
        <taxon>Eukaryota</taxon>
        <taxon>Sar</taxon>
        <taxon>Alveolata</taxon>
        <taxon>Dinophyceae</taxon>
        <taxon>Suessiales</taxon>
        <taxon>Symbiodiniaceae</taxon>
        <taxon>Durusdinium</taxon>
    </lineage>
</organism>
<feature type="domain" description="Fatty acid desaturase" evidence="3">
    <location>
        <begin position="70"/>
        <end position="321"/>
    </location>
</feature>
<dbReference type="InterPro" id="IPR027417">
    <property type="entry name" value="P-loop_NTPase"/>
</dbReference>
<evidence type="ECO:0000259" key="2">
    <source>
        <dbReference type="Pfam" id="PF00270"/>
    </source>
</evidence>
<reference evidence="4 5" key="1">
    <citation type="submission" date="2024-02" db="EMBL/GenBank/DDBJ databases">
        <authorList>
            <person name="Chen Y."/>
            <person name="Shah S."/>
            <person name="Dougan E. K."/>
            <person name="Thang M."/>
            <person name="Chan C."/>
        </authorList>
    </citation>
    <scope>NUCLEOTIDE SEQUENCE [LARGE SCALE GENOMIC DNA]</scope>
</reference>